<proteinExistence type="predicted"/>
<comment type="caution">
    <text evidence="8">The sequence shown here is derived from an EMBL/GenBank/DDBJ whole genome shotgun (WGS) entry which is preliminary data.</text>
</comment>
<evidence type="ECO:0000256" key="6">
    <source>
        <dbReference type="ARBA" id="ARBA00023033"/>
    </source>
</evidence>
<keyword evidence="4" id="KW-0274">FAD</keyword>
<dbReference type="Gene3D" id="3.50.50.60">
    <property type="entry name" value="FAD/NAD(P)-binding domain"/>
    <property type="match status" value="1"/>
</dbReference>
<protein>
    <recommendedName>
        <fullName evidence="7">FAD-binding domain-containing protein</fullName>
    </recommendedName>
</protein>
<evidence type="ECO:0000256" key="2">
    <source>
        <dbReference type="ARBA" id="ARBA00005179"/>
    </source>
</evidence>
<dbReference type="PANTHER" id="PTHR47178">
    <property type="entry name" value="MONOOXYGENASE, FAD-BINDING"/>
    <property type="match status" value="1"/>
</dbReference>
<keyword evidence="9" id="KW-1185">Reference proteome</keyword>
<evidence type="ECO:0000256" key="5">
    <source>
        <dbReference type="ARBA" id="ARBA00023002"/>
    </source>
</evidence>
<evidence type="ECO:0000256" key="3">
    <source>
        <dbReference type="ARBA" id="ARBA00022630"/>
    </source>
</evidence>
<evidence type="ECO:0000313" key="8">
    <source>
        <dbReference type="EMBL" id="KAK8012301.1"/>
    </source>
</evidence>
<keyword evidence="3" id="KW-0285">Flavoprotein</keyword>
<organism evidence="8 9">
    <name type="scientific">Apiospora marii</name>
    <dbReference type="NCBI Taxonomy" id="335849"/>
    <lineage>
        <taxon>Eukaryota</taxon>
        <taxon>Fungi</taxon>
        <taxon>Dikarya</taxon>
        <taxon>Ascomycota</taxon>
        <taxon>Pezizomycotina</taxon>
        <taxon>Sordariomycetes</taxon>
        <taxon>Xylariomycetidae</taxon>
        <taxon>Amphisphaeriales</taxon>
        <taxon>Apiosporaceae</taxon>
        <taxon>Apiospora</taxon>
    </lineage>
</organism>
<keyword evidence="5" id="KW-0560">Oxidoreductase</keyword>
<name>A0ABR1RG87_9PEZI</name>
<dbReference type="Pfam" id="PF01494">
    <property type="entry name" value="FAD_binding_3"/>
    <property type="match status" value="1"/>
</dbReference>
<comment type="cofactor">
    <cofactor evidence="1">
        <name>FAD</name>
        <dbReference type="ChEBI" id="CHEBI:57692"/>
    </cofactor>
</comment>
<dbReference type="PRINTS" id="PR00420">
    <property type="entry name" value="RNGMNOXGNASE"/>
</dbReference>
<dbReference type="PROSITE" id="PS51257">
    <property type="entry name" value="PROKAR_LIPOPROTEIN"/>
    <property type="match status" value="1"/>
</dbReference>
<comment type="pathway">
    <text evidence="2">Secondary metabolite biosynthesis.</text>
</comment>
<dbReference type="SUPFAM" id="SSF51905">
    <property type="entry name" value="FAD/NAD(P)-binding domain"/>
    <property type="match status" value="1"/>
</dbReference>
<reference evidence="8 9" key="1">
    <citation type="submission" date="2023-01" db="EMBL/GenBank/DDBJ databases">
        <title>Analysis of 21 Apiospora genomes using comparative genomics revels a genus with tremendous synthesis potential of carbohydrate active enzymes and secondary metabolites.</title>
        <authorList>
            <person name="Sorensen T."/>
        </authorList>
    </citation>
    <scope>NUCLEOTIDE SEQUENCE [LARGE SCALE GENOMIC DNA]</scope>
    <source>
        <strain evidence="8 9">CBS 20057</strain>
    </source>
</reference>
<accession>A0ABR1RG87</accession>
<evidence type="ECO:0000313" key="9">
    <source>
        <dbReference type="Proteomes" id="UP001396898"/>
    </source>
</evidence>
<sequence length="484" mass="52678">MSSPLKVIIVGGGLSGACLANGLVNKADDDGLVDVTIYERDTEAESRDGYQIRLGAHALVGFRACLTESQYAGCLRCFGRSGGVVSSAPAIFNTNMDLVLDLSKFPAYQKSAPVGRARLRSFLQEPLRARNVMRYGMKFTGFDIVEGEAEGESRVRAYFQDGTSQDCDILISAEGSGSRANKQVGLNNIIEDEPKVGEGGFLGKCHLPWNVLQGLPRALVEKGTIYTASFNAKMFAAAYLPDEVRPSAGSGTGRHGGLGKANKPSDYDEDQASLFVAMAWEDGPSAIEASRLPAEERRALMRKMLQASSFHPDYLKLVDALDAQEIQAVPWRQSKADTPVDWRNRLLTTSKSPSDPRIAHPRVWLVGDSIHAMLPYRGMGANQAIHDTADALGPLLELARKKRANGGVTDEEVCRQVAVYENAMIPRAFDWVKKSAAQGLPDLESFKGKVILVFIRVALQVVGSFVSVLRMFGWEPKDDAPELP</sequence>
<evidence type="ECO:0000256" key="4">
    <source>
        <dbReference type="ARBA" id="ARBA00022827"/>
    </source>
</evidence>
<dbReference type="InterPro" id="IPR002938">
    <property type="entry name" value="FAD-bd"/>
</dbReference>
<evidence type="ECO:0000256" key="1">
    <source>
        <dbReference type="ARBA" id="ARBA00001974"/>
    </source>
</evidence>
<dbReference type="Proteomes" id="UP001396898">
    <property type="component" value="Unassembled WGS sequence"/>
</dbReference>
<feature type="domain" description="FAD-binding" evidence="7">
    <location>
        <begin position="354"/>
        <end position="400"/>
    </location>
</feature>
<evidence type="ECO:0000259" key="7">
    <source>
        <dbReference type="Pfam" id="PF01494"/>
    </source>
</evidence>
<gene>
    <name evidence="8" type="ORF">PG991_009676</name>
</gene>
<dbReference type="EMBL" id="JAQQWI010000015">
    <property type="protein sequence ID" value="KAK8012301.1"/>
    <property type="molecule type" value="Genomic_DNA"/>
</dbReference>
<keyword evidence="6" id="KW-0503">Monooxygenase</keyword>
<dbReference type="PANTHER" id="PTHR47178:SF6">
    <property type="entry name" value="FAD-BINDING DOMAIN-CONTAINING PROTEIN"/>
    <property type="match status" value="1"/>
</dbReference>
<dbReference type="InterPro" id="IPR036188">
    <property type="entry name" value="FAD/NAD-bd_sf"/>
</dbReference>